<proteinExistence type="predicted"/>
<gene>
    <name evidence="2" type="ORF">LA76x_5025</name>
</gene>
<dbReference type="Proteomes" id="UP000060787">
    <property type="component" value="Chromosome"/>
</dbReference>
<keyword evidence="1" id="KW-0732">Signal</keyword>
<dbReference type="KEGG" id="lab:LA76x_5025"/>
<name>A0A0S2FI09_LYSAN</name>
<sequence length="118" mass="12480">MLLMCGAKATIGKEFNEANLSQLQIGQTTLAEAAKLLGRPADDSQVGQSGAVGHTWTYIQSKSSIWTGNVSSSAKSVMLAFNTDGTFQRIFTLQGIALQPEDMRRLVAEPAAAHAASP</sequence>
<organism evidence="2 3">
    <name type="scientific">Lysobacter antibioticus</name>
    <dbReference type="NCBI Taxonomy" id="84531"/>
    <lineage>
        <taxon>Bacteria</taxon>
        <taxon>Pseudomonadati</taxon>
        <taxon>Pseudomonadota</taxon>
        <taxon>Gammaproteobacteria</taxon>
        <taxon>Lysobacterales</taxon>
        <taxon>Lysobacteraceae</taxon>
        <taxon>Lysobacter</taxon>
    </lineage>
</organism>
<evidence type="ECO:0008006" key="4">
    <source>
        <dbReference type="Google" id="ProtNLM"/>
    </source>
</evidence>
<dbReference type="AlphaFoldDB" id="A0A0S2FI09"/>
<evidence type="ECO:0000313" key="2">
    <source>
        <dbReference type="EMBL" id="ALN83127.1"/>
    </source>
</evidence>
<protein>
    <recommendedName>
        <fullName evidence="4">SmpA / OmlA family protein</fullName>
    </recommendedName>
</protein>
<evidence type="ECO:0000256" key="1">
    <source>
        <dbReference type="ARBA" id="ARBA00022729"/>
    </source>
</evidence>
<dbReference type="Gene3D" id="3.30.1450.10">
    <property type="match status" value="1"/>
</dbReference>
<accession>A0A0S2FI09</accession>
<keyword evidence="3" id="KW-1185">Reference proteome</keyword>
<dbReference type="EMBL" id="CP011129">
    <property type="protein sequence ID" value="ALN83127.1"/>
    <property type="molecule type" value="Genomic_DNA"/>
</dbReference>
<evidence type="ECO:0000313" key="3">
    <source>
        <dbReference type="Proteomes" id="UP000060787"/>
    </source>
</evidence>
<dbReference type="PATRIC" id="fig|84531.8.peg.5026"/>
<reference evidence="2 3" key="1">
    <citation type="journal article" date="2015" name="BMC Genomics">
        <title>Comparative genomics and metabolic profiling of the genus Lysobacter.</title>
        <authorList>
            <person name="de Bruijn I."/>
            <person name="Cheng X."/>
            <person name="de Jager V."/>
            <person name="Exposito R.G."/>
            <person name="Watrous J."/>
            <person name="Patel N."/>
            <person name="Postma J."/>
            <person name="Dorrestein P.C."/>
            <person name="Kobayashi D."/>
            <person name="Raaijmakers J.M."/>
        </authorList>
    </citation>
    <scope>NUCLEOTIDE SEQUENCE [LARGE SCALE GENOMIC DNA]</scope>
    <source>
        <strain evidence="2 3">76</strain>
    </source>
</reference>
<dbReference type="InterPro" id="IPR037873">
    <property type="entry name" value="BamE-like"/>
</dbReference>